<dbReference type="STRING" id="144026.SAMN04488568_10234"/>
<evidence type="ECO:0000313" key="2">
    <source>
        <dbReference type="Proteomes" id="UP000199759"/>
    </source>
</evidence>
<organism evidence="1 2">
    <name type="scientific">Maricaulis salignorans</name>
    <dbReference type="NCBI Taxonomy" id="144026"/>
    <lineage>
        <taxon>Bacteria</taxon>
        <taxon>Pseudomonadati</taxon>
        <taxon>Pseudomonadota</taxon>
        <taxon>Alphaproteobacteria</taxon>
        <taxon>Maricaulales</taxon>
        <taxon>Maricaulaceae</taxon>
        <taxon>Maricaulis</taxon>
    </lineage>
</organism>
<dbReference type="Proteomes" id="UP000199759">
    <property type="component" value="Unassembled WGS sequence"/>
</dbReference>
<proteinExistence type="predicted"/>
<sequence length="72" mass="7817">MVKVELSAAEAIVLFEMLNRLVDGDMLADDAETQAATALIDRLEGGLPIVAGVDYALRLARAREELTEDIED</sequence>
<dbReference type="AlphaFoldDB" id="A0A1G9MLN4"/>
<dbReference type="EMBL" id="FNHG01000002">
    <property type="protein sequence ID" value="SDL75192.1"/>
    <property type="molecule type" value="Genomic_DNA"/>
</dbReference>
<gene>
    <name evidence="1" type="ORF">SAMN04488568_10234</name>
</gene>
<keyword evidence="2" id="KW-1185">Reference proteome</keyword>
<name>A0A1G9MLN4_9PROT</name>
<evidence type="ECO:0000313" key="1">
    <source>
        <dbReference type="EMBL" id="SDL75192.1"/>
    </source>
</evidence>
<reference evidence="1 2" key="1">
    <citation type="submission" date="2016-10" db="EMBL/GenBank/DDBJ databases">
        <authorList>
            <person name="de Groot N.N."/>
        </authorList>
    </citation>
    <scope>NUCLEOTIDE SEQUENCE [LARGE SCALE GENOMIC DNA]</scope>
    <source>
        <strain evidence="1 2">DSM 16077</strain>
    </source>
</reference>
<accession>A0A1G9MLN4</accession>
<protein>
    <submittedName>
        <fullName evidence="1">Uncharacterized protein</fullName>
    </submittedName>
</protein>
<dbReference type="RefSeq" id="WP_091765978.1">
    <property type="nucleotide sequence ID" value="NZ_FNHG01000002.1"/>
</dbReference>